<name>A0A926JRM1_9FLAO</name>
<dbReference type="PANTHER" id="PTHR46796:SF13">
    <property type="entry name" value="HTH-TYPE TRANSCRIPTIONAL ACTIVATOR RHAS"/>
    <property type="match status" value="1"/>
</dbReference>
<dbReference type="Gene3D" id="1.10.10.60">
    <property type="entry name" value="Homeodomain-like"/>
    <property type="match status" value="1"/>
</dbReference>
<dbReference type="InterPro" id="IPR050204">
    <property type="entry name" value="AraC_XylS_family_regulators"/>
</dbReference>
<dbReference type="RefSeq" id="WP_187965258.1">
    <property type="nucleotide sequence ID" value="NZ_JACVDC010000020.1"/>
</dbReference>
<dbReference type="SUPFAM" id="SSF46689">
    <property type="entry name" value="Homeodomain-like"/>
    <property type="match status" value="1"/>
</dbReference>
<dbReference type="Pfam" id="PF12833">
    <property type="entry name" value="HTH_18"/>
    <property type="match status" value="1"/>
</dbReference>
<dbReference type="InterPro" id="IPR009057">
    <property type="entry name" value="Homeodomain-like_sf"/>
</dbReference>
<dbReference type="EMBL" id="JACVDC010000020">
    <property type="protein sequence ID" value="MBC9796111.1"/>
    <property type="molecule type" value="Genomic_DNA"/>
</dbReference>
<comment type="caution">
    <text evidence="5">The sequence shown here is derived from an EMBL/GenBank/DDBJ whole genome shotgun (WGS) entry which is preliminary data.</text>
</comment>
<keyword evidence="6" id="KW-1185">Reference proteome</keyword>
<reference evidence="5 6" key="1">
    <citation type="submission" date="2020-09" db="EMBL/GenBank/DDBJ databases">
        <title>Sinomicrobium weinanense sp. nov., a halophilic bacteria isolated from saline-alkali soil.</title>
        <authorList>
            <person name="Wu P."/>
            <person name="Ren H."/>
            <person name="Mei Y."/>
            <person name="Liang Y."/>
            <person name="Chen Z."/>
        </authorList>
    </citation>
    <scope>NUCLEOTIDE SEQUENCE [LARGE SCALE GENOMIC DNA]</scope>
    <source>
        <strain evidence="5 6">FJxs</strain>
    </source>
</reference>
<evidence type="ECO:0000259" key="4">
    <source>
        <dbReference type="PROSITE" id="PS01124"/>
    </source>
</evidence>
<dbReference type="GO" id="GO:0043565">
    <property type="term" value="F:sequence-specific DNA binding"/>
    <property type="evidence" value="ECO:0007669"/>
    <property type="project" value="InterPro"/>
</dbReference>
<dbReference type="AlphaFoldDB" id="A0A926JRM1"/>
<evidence type="ECO:0000313" key="6">
    <source>
        <dbReference type="Proteomes" id="UP000653730"/>
    </source>
</evidence>
<accession>A0A926JRM1</accession>
<evidence type="ECO:0000256" key="3">
    <source>
        <dbReference type="ARBA" id="ARBA00023163"/>
    </source>
</evidence>
<evidence type="ECO:0000256" key="2">
    <source>
        <dbReference type="ARBA" id="ARBA00023125"/>
    </source>
</evidence>
<dbReference type="PANTHER" id="PTHR46796">
    <property type="entry name" value="HTH-TYPE TRANSCRIPTIONAL ACTIVATOR RHAS-RELATED"/>
    <property type="match status" value="1"/>
</dbReference>
<keyword evidence="1" id="KW-0805">Transcription regulation</keyword>
<proteinExistence type="predicted"/>
<gene>
    <name evidence="5" type="ORF">IBL28_09045</name>
</gene>
<sequence>MEYIEYKPHPSLSEYIECFWATDVHNTISSREVESFIPDGNIELVFNFGDDLTEFMDGKRESVRGSHVSGIRNKSAHVVLPERLKFFCVRFKPGGSYPFFGIPAHLFAYANYPLDAFLGREYRLLEEQVYEAPDDTTRIGLIENFLLKKLQNTGVIADYYFVKSCMHSLFLDTSLRINELSRKFHSNYKTIERKFKKVTGLSPSELVKIKRVNNAVQFMHSSNAISLTETAYACGYYDQSHFIREFKQVTELAPREFLKKEFAVVQSTEGIDFSCRIVVEIVQFLQSTDSYVCLKTDKNRQIHEKTHRRSLPDGY</sequence>
<organism evidence="5 6">
    <name type="scientific">Sinomicrobium weinanense</name>
    <dbReference type="NCBI Taxonomy" id="2842200"/>
    <lineage>
        <taxon>Bacteria</taxon>
        <taxon>Pseudomonadati</taxon>
        <taxon>Bacteroidota</taxon>
        <taxon>Flavobacteriia</taxon>
        <taxon>Flavobacteriales</taxon>
        <taxon>Flavobacteriaceae</taxon>
        <taxon>Sinomicrobium</taxon>
    </lineage>
</organism>
<feature type="domain" description="HTH araC/xylS-type" evidence="4">
    <location>
        <begin position="171"/>
        <end position="260"/>
    </location>
</feature>
<dbReference type="Pfam" id="PF20240">
    <property type="entry name" value="DUF6597"/>
    <property type="match status" value="1"/>
</dbReference>
<dbReference type="InterPro" id="IPR018060">
    <property type="entry name" value="HTH_AraC"/>
</dbReference>
<keyword evidence="3" id="KW-0804">Transcription</keyword>
<dbReference type="InterPro" id="IPR018062">
    <property type="entry name" value="HTH_AraC-typ_CS"/>
</dbReference>
<dbReference type="PROSITE" id="PS01124">
    <property type="entry name" value="HTH_ARAC_FAMILY_2"/>
    <property type="match status" value="1"/>
</dbReference>
<protein>
    <submittedName>
        <fullName evidence="5">Helix-turn-helix transcriptional regulator</fullName>
    </submittedName>
</protein>
<evidence type="ECO:0000256" key="1">
    <source>
        <dbReference type="ARBA" id="ARBA00023015"/>
    </source>
</evidence>
<dbReference type="Proteomes" id="UP000653730">
    <property type="component" value="Unassembled WGS sequence"/>
</dbReference>
<dbReference type="InterPro" id="IPR046532">
    <property type="entry name" value="DUF6597"/>
</dbReference>
<dbReference type="PROSITE" id="PS00041">
    <property type="entry name" value="HTH_ARAC_FAMILY_1"/>
    <property type="match status" value="1"/>
</dbReference>
<dbReference type="GO" id="GO:0003700">
    <property type="term" value="F:DNA-binding transcription factor activity"/>
    <property type="evidence" value="ECO:0007669"/>
    <property type="project" value="InterPro"/>
</dbReference>
<keyword evidence="2" id="KW-0238">DNA-binding</keyword>
<evidence type="ECO:0000313" key="5">
    <source>
        <dbReference type="EMBL" id="MBC9796111.1"/>
    </source>
</evidence>
<dbReference type="SMART" id="SM00342">
    <property type="entry name" value="HTH_ARAC"/>
    <property type="match status" value="1"/>
</dbReference>